<comment type="similarity">
    <text evidence="3">Belongs to the GcvP family.</text>
</comment>
<dbReference type="NCBIfam" id="TIGR00461">
    <property type="entry name" value="gcvP"/>
    <property type="match status" value="1"/>
</dbReference>
<organism evidence="13 14">
    <name type="scientific">Methylacidiphilum caldifontis</name>
    <dbReference type="NCBI Taxonomy" id="2795386"/>
    <lineage>
        <taxon>Bacteria</taxon>
        <taxon>Pseudomonadati</taxon>
        <taxon>Verrucomicrobiota</taxon>
        <taxon>Methylacidiphilae</taxon>
        <taxon>Methylacidiphilales</taxon>
        <taxon>Methylacidiphilaceae</taxon>
        <taxon>Methylacidiphilum (ex Ratnadevi et al. 2023)</taxon>
    </lineage>
</organism>
<accession>A0A4Y8P9C6</accession>
<evidence type="ECO:0000256" key="5">
    <source>
        <dbReference type="ARBA" id="ARBA00012134"/>
    </source>
</evidence>
<dbReference type="CDD" id="cd00613">
    <property type="entry name" value="GDC-P"/>
    <property type="match status" value="1"/>
</dbReference>
<feature type="modified residue" description="N6-(pyridoxal phosphate)lysine" evidence="9">
    <location>
        <position position="697"/>
    </location>
</feature>
<evidence type="ECO:0000259" key="11">
    <source>
        <dbReference type="Pfam" id="PF02347"/>
    </source>
</evidence>
<feature type="domain" description="Aminotransferase class V" evidence="10">
    <location>
        <begin position="571"/>
        <end position="723"/>
    </location>
</feature>
<feature type="domain" description="Glycine cleavage system P-protein N-terminal" evidence="11">
    <location>
        <begin position="6"/>
        <end position="433"/>
    </location>
</feature>
<evidence type="ECO:0000256" key="1">
    <source>
        <dbReference type="ARBA" id="ARBA00001933"/>
    </source>
</evidence>
<name>A0A4Y8P9C6_9BACT</name>
<keyword evidence="6 9" id="KW-0663">Pyridoxal phosphate</keyword>
<evidence type="ECO:0000256" key="4">
    <source>
        <dbReference type="ARBA" id="ARBA00011690"/>
    </source>
</evidence>
<evidence type="ECO:0000313" key="13">
    <source>
        <dbReference type="EMBL" id="TFE67232.1"/>
    </source>
</evidence>
<keyword evidence="14" id="KW-1185">Reference proteome</keyword>
<dbReference type="InterPro" id="IPR003437">
    <property type="entry name" value="GcvP"/>
</dbReference>
<comment type="cofactor">
    <cofactor evidence="1 9">
        <name>pyridoxal 5'-phosphate</name>
        <dbReference type="ChEBI" id="CHEBI:597326"/>
    </cofactor>
</comment>
<dbReference type="InterPro" id="IPR020581">
    <property type="entry name" value="GDC_P"/>
</dbReference>
<dbReference type="GO" id="GO:0016594">
    <property type="term" value="F:glycine binding"/>
    <property type="evidence" value="ECO:0007669"/>
    <property type="project" value="TreeGrafter"/>
</dbReference>
<dbReference type="GO" id="GO:0019464">
    <property type="term" value="P:glycine decarboxylation via glycine cleavage system"/>
    <property type="evidence" value="ECO:0007669"/>
    <property type="project" value="TreeGrafter"/>
</dbReference>
<dbReference type="Gene3D" id="3.90.1150.10">
    <property type="entry name" value="Aspartate Aminotransferase, domain 1"/>
    <property type="match status" value="2"/>
</dbReference>
<dbReference type="GO" id="GO:0005829">
    <property type="term" value="C:cytosol"/>
    <property type="evidence" value="ECO:0007669"/>
    <property type="project" value="TreeGrafter"/>
</dbReference>
<dbReference type="InterPro" id="IPR000192">
    <property type="entry name" value="Aminotrans_V_dom"/>
</dbReference>
<dbReference type="InterPro" id="IPR049316">
    <property type="entry name" value="GDC-P_C"/>
</dbReference>
<dbReference type="PANTHER" id="PTHR11773">
    <property type="entry name" value="GLYCINE DEHYDROGENASE, DECARBOXYLATING"/>
    <property type="match status" value="1"/>
</dbReference>
<dbReference type="Pfam" id="PF02347">
    <property type="entry name" value="GDC-P"/>
    <property type="match status" value="1"/>
</dbReference>
<dbReference type="FunFam" id="3.40.640.10:FF:000224">
    <property type="entry name" value="Probable glycine dehydrogenase (decarboxylating) subunit 2"/>
    <property type="match status" value="1"/>
</dbReference>
<dbReference type="Pfam" id="PF00266">
    <property type="entry name" value="Aminotran_5"/>
    <property type="match status" value="1"/>
</dbReference>
<comment type="function">
    <text evidence="2">The glycine cleavage system catalyzes the degradation of glycine. The P protein binds the alpha-amino group of glycine through its pyridoxal phosphate cofactor; CO(2) is released and the remaining methylamine moiety is then transferred to the lipoamide cofactor of the H protein.</text>
</comment>
<protein>
    <recommendedName>
        <fullName evidence="5">glycine dehydrogenase (aminomethyl-transferring)</fullName>
        <ecNumber evidence="5">1.4.4.2</ecNumber>
    </recommendedName>
</protein>
<keyword evidence="7" id="KW-0560">Oxidoreductase</keyword>
<dbReference type="Gene3D" id="3.40.640.10">
    <property type="entry name" value="Type I PLP-dependent aspartate aminotransferase-like (Major domain)"/>
    <property type="match status" value="2"/>
</dbReference>
<evidence type="ECO:0000256" key="7">
    <source>
        <dbReference type="ARBA" id="ARBA00023002"/>
    </source>
</evidence>
<feature type="domain" description="Glycine dehydrogenase C-terminal" evidence="12">
    <location>
        <begin position="769"/>
        <end position="888"/>
    </location>
</feature>
<dbReference type="GO" id="GO:0004375">
    <property type="term" value="F:glycine dehydrogenase (decarboxylating) activity"/>
    <property type="evidence" value="ECO:0007669"/>
    <property type="project" value="UniProtKB-EC"/>
</dbReference>
<dbReference type="AlphaFoldDB" id="A0A4Y8P9C6"/>
<comment type="caution">
    <text evidence="13">The sequence shown here is derived from an EMBL/GenBank/DDBJ whole genome shotgun (WGS) entry which is preliminary data.</text>
</comment>
<evidence type="ECO:0000256" key="8">
    <source>
        <dbReference type="ARBA" id="ARBA00049026"/>
    </source>
</evidence>
<dbReference type="SUPFAM" id="SSF53383">
    <property type="entry name" value="PLP-dependent transferases"/>
    <property type="match status" value="2"/>
</dbReference>
<dbReference type="RefSeq" id="WP_134440588.1">
    <property type="nucleotide sequence ID" value="NZ_LXQC01000157.1"/>
</dbReference>
<dbReference type="OrthoDB" id="9801272at2"/>
<dbReference type="InterPro" id="IPR015421">
    <property type="entry name" value="PyrdxlP-dep_Trfase_major"/>
</dbReference>
<dbReference type="GO" id="GO:0030170">
    <property type="term" value="F:pyridoxal phosphate binding"/>
    <property type="evidence" value="ECO:0007669"/>
    <property type="project" value="TreeGrafter"/>
</dbReference>
<dbReference type="InterPro" id="IPR049315">
    <property type="entry name" value="GDC-P_N"/>
</dbReference>
<reference evidence="13 14" key="1">
    <citation type="submission" date="2016-05" db="EMBL/GenBank/DDBJ databases">
        <title>Diversity and Homogeneity among Thermoacidophilic Verrucomicrobia Methanotrophs Linked with Geographical Origin.</title>
        <authorList>
            <person name="Erikstad H.-A."/>
            <person name="Smestad N.B."/>
            <person name="Ceballos R.M."/>
            <person name="Birkeland N.-K."/>
        </authorList>
    </citation>
    <scope>NUCLEOTIDE SEQUENCE [LARGE SCALE GENOMIC DNA]</scope>
    <source>
        <strain evidence="13 14">Phi</strain>
    </source>
</reference>
<dbReference type="EMBL" id="LXQC01000157">
    <property type="protein sequence ID" value="TFE67232.1"/>
    <property type="molecule type" value="Genomic_DNA"/>
</dbReference>
<evidence type="ECO:0000256" key="6">
    <source>
        <dbReference type="ARBA" id="ARBA00022898"/>
    </source>
</evidence>
<sequence>MDSFIKRHIGSSEEEIQQMLDFLQLKSLDELIDKVIPPSYRTHTELRLPSETSEEQALKELKNIGNQNSSFRYFIGMGYSETTCPMVIRRMILENPEWYTPYTPYQSEISQGRLEALLNFQTVVCELTGLPIANASLLDEASACVEAMLMCKRLASNKNRNKFFLSKDCHPQILSVITTRSSPLDIELVIDDWRKTHIDESFFGALVAYPDTGGSLFDYSSFCEELHKKDLVVVVNTDLLALTLFKSPGEFGADIAVGSAQRFGLPLFCGGPHPAFISAKKGMERKMPGRIVGISKDVYGNPALRLALQTREQHIRREKATSNICTAQVLPAIVASMYAAYYGAEGLKEIAQKILSYSYFLYKRFLLSGFSPYPFPFFDTLKIPLEEQSIQEIKKKAIAQGYLFREFKDSPALGITLGEKTTIEDLRCILNIFGISKQDEPLPSTDISLPDIPIALQRQTEFLNYKVFKNYRTETKLNRYIKKLSSKDINLTTSMIPLGSCTMKLNPASAMIPILWDCFTEPHPFAGEQFNKGYLELASNLKQWLAEITAMDCVSLQPNAGSQGELAGLIAIRNYFQSMGQDQRTICLIPTSAHGTNCASAALAGLNIEEINCDSQGRLNLDELEQKAKKYASKLAVMMITFPSTYGVFEKTLIEASQIMHSYGGQVYLDGANANAFLGLCKPGELGVDVCHLNLHKTFCIPHGGGGPGVGPIAVKKHLEPFLPSTHLELPVKGKTGLLCSAPMGNAGVLPVSWMYIRMAGAKGLKLCAQLAILNANYIAKKLAGAFTILYKGDLGYVAHEFIIDLRPWQEYGIEVEDVAKRLMDYGFHAPTISWPVHGTMMIEPTESESKEELDRFCEALLLIRKELEDIKNGVYPQNNNPIKNAPHPHSLVCSDHWPFPYSRQLAAYPAPWQKEFKYWPPTGRIDNVYGDRNFVCCIEKRLAL</sequence>
<evidence type="ECO:0000256" key="2">
    <source>
        <dbReference type="ARBA" id="ARBA00003788"/>
    </source>
</evidence>
<gene>
    <name evidence="13" type="ORF">A7Q10_09720</name>
</gene>
<comment type="subunit">
    <text evidence="4">The glycine cleavage system is composed of four proteins: P, T, L and H.</text>
</comment>
<evidence type="ECO:0000259" key="12">
    <source>
        <dbReference type="Pfam" id="PF21478"/>
    </source>
</evidence>
<evidence type="ECO:0000313" key="14">
    <source>
        <dbReference type="Proteomes" id="UP000297713"/>
    </source>
</evidence>
<dbReference type="PANTHER" id="PTHR11773:SF1">
    <property type="entry name" value="GLYCINE DEHYDROGENASE (DECARBOXYLATING), MITOCHONDRIAL"/>
    <property type="match status" value="1"/>
</dbReference>
<dbReference type="GO" id="GO:0005960">
    <property type="term" value="C:glycine cleavage complex"/>
    <property type="evidence" value="ECO:0007669"/>
    <property type="project" value="TreeGrafter"/>
</dbReference>
<evidence type="ECO:0000256" key="3">
    <source>
        <dbReference type="ARBA" id="ARBA00010756"/>
    </source>
</evidence>
<dbReference type="Pfam" id="PF21478">
    <property type="entry name" value="GcvP2_C"/>
    <property type="match status" value="1"/>
</dbReference>
<comment type="catalytic activity">
    <reaction evidence="8">
        <text>N(6)-[(R)-lipoyl]-L-lysyl-[glycine-cleavage complex H protein] + glycine + H(+) = N(6)-[(R)-S(8)-aminomethyldihydrolipoyl]-L-lysyl-[glycine-cleavage complex H protein] + CO2</text>
        <dbReference type="Rhea" id="RHEA:24304"/>
        <dbReference type="Rhea" id="RHEA-COMP:10494"/>
        <dbReference type="Rhea" id="RHEA-COMP:10495"/>
        <dbReference type="ChEBI" id="CHEBI:15378"/>
        <dbReference type="ChEBI" id="CHEBI:16526"/>
        <dbReference type="ChEBI" id="CHEBI:57305"/>
        <dbReference type="ChEBI" id="CHEBI:83099"/>
        <dbReference type="ChEBI" id="CHEBI:83143"/>
        <dbReference type="EC" id="1.4.4.2"/>
    </reaction>
</comment>
<proteinExistence type="inferred from homology"/>
<dbReference type="InterPro" id="IPR015424">
    <property type="entry name" value="PyrdxlP-dep_Trfase"/>
</dbReference>
<evidence type="ECO:0000259" key="10">
    <source>
        <dbReference type="Pfam" id="PF00266"/>
    </source>
</evidence>
<evidence type="ECO:0000256" key="9">
    <source>
        <dbReference type="PIRSR" id="PIRSR603437-50"/>
    </source>
</evidence>
<dbReference type="InterPro" id="IPR015422">
    <property type="entry name" value="PyrdxlP-dep_Trfase_small"/>
</dbReference>
<dbReference type="Proteomes" id="UP000297713">
    <property type="component" value="Unassembled WGS sequence"/>
</dbReference>
<dbReference type="EC" id="1.4.4.2" evidence="5"/>